<evidence type="ECO:0000256" key="1">
    <source>
        <dbReference type="SAM" id="MobiDB-lite"/>
    </source>
</evidence>
<dbReference type="Proteomes" id="UP000002630">
    <property type="component" value="Linkage Group LG08"/>
</dbReference>
<feature type="compositionally biased region" description="Polar residues" evidence="1">
    <location>
        <begin position="344"/>
        <end position="360"/>
    </location>
</feature>
<feature type="compositionally biased region" description="Gly residues" evidence="1">
    <location>
        <begin position="375"/>
        <end position="394"/>
    </location>
</feature>
<dbReference type="InParanoid" id="D8LBX6"/>
<dbReference type="EMBL" id="FN647683">
    <property type="protein sequence ID" value="CBN79159.1"/>
    <property type="molecule type" value="Genomic_DNA"/>
</dbReference>
<feature type="compositionally biased region" description="Basic residues" evidence="1">
    <location>
        <begin position="396"/>
        <end position="405"/>
    </location>
</feature>
<evidence type="ECO:0000313" key="3">
    <source>
        <dbReference type="Proteomes" id="UP000002630"/>
    </source>
</evidence>
<feature type="region of interest" description="Disordered" evidence="1">
    <location>
        <begin position="212"/>
        <end position="234"/>
    </location>
</feature>
<name>D8LBX6_ECTSI</name>
<dbReference type="EMBL" id="FN649733">
    <property type="protein sequence ID" value="CBN79159.1"/>
    <property type="molecule type" value="Genomic_DNA"/>
</dbReference>
<dbReference type="AlphaFoldDB" id="D8LBX6"/>
<proteinExistence type="predicted"/>
<gene>
    <name evidence="2" type="ORF">Esi_0010_0047</name>
</gene>
<keyword evidence="3" id="KW-1185">Reference proteome</keyword>
<feature type="region of interest" description="Disordered" evidence="1">
    <location>
        <begin position="304"/>
        <end position="405"/>
    </location>
</feature>
<feature type="compositionally biased region" description="Gly residues" evidence="1">
    <location>
        <begin position="214"/>
        <end position="226"/>
    </location>
</feature>
<sequence>MDSWAHQGRRASQRRSSHVESDVSGSGSRGDGYEWERVAQATLEHAFGHEFTAKYQMYTEEAASIMRRLSRIFVNLMKRYVLGEIVLQDMSIQLSAAVWRDLTSSFFQWEGASVVRELLPARGVEFRFDVSLTASEMGCASGSRTALEIVTALTKRTMLQLGRVVLSEARRALFNRESVVEILVNSIIHKDGGSAAAAVATAAAAAARVEKGQDGVGAPGEGGGEGGLRRVGDGEGRRSGVTLVGVLAKGVATIAERKRVAEVLTVLKHALFKAITINAGGDDPDEGNKGLAALLANTEVDRGSGLARKTSLTSSSSASNLAGISNSTGEGGCEETGKVGSSGVLVSTTATISTGNADPNSSGGGRRPRRRWSGSGAGVGGSGGGFGSGGGGGQSIRRKGSRGVS</sequence>
<accession>D8LBX6</accession>
<organism evidence="2 3">
    <name type="scientific">Ectocarpus siliculosus</name>
    <name type="common">Brown alga</name>
    <name type="synonym">Conferva siliculosa</name>
    <dbReference type="NCBI Taxonomy" id="2880"/>
    <lineage>
        <taxon>Eukaryota</taxon>
        <taxon>Sar</taxon>
        <taxon>Stramenopiles</taxon>
        <taxon>Ochrophyta</taxon>
        <taxon>PX clade</taxon>
        <taxon>Phaeophyceae</taxon>
        <taxon>Ectocarpales</taxon>
        <taxon>Ectocarpaceae</taxon>
        <taxon>Ectocarpus</taxon>
    </lineage>
</organism>
<feature type="compositionally biased region" description="Low complexity" evidence="1">
    <location>
        <begin position="310"/>
        <end position="327"/>
    </location>
</feature>
<protein>
    <submittedName>
        <fullName evidence="2">Uncharacterized protein</fullName>
    </submittedName>
</protein>
<feature type="compositionally biased region" description="Basic residues" evidence="1">
    <location>
        <begin position="7"/>
        <end position="16"/>
    </location>
</feature>
<feature type="region of interest" description="Disordered" evidence="1">
    <location>
        <begin position="1"/>
        <end position="31"/>
    </location>
</feature>
<reference evidence="2 3" key="1">
    <citation type="journal article" date="2010" name="Nature">
        <title>The Ectocarpus genome and the independent evolution of multicellularity in brown algae.</title>
        <authorList>
            <person name="Cock J.M."/>
            <person name="Sterck L."/>
            <person name="Rouze P."/>
            <person name="Scornet D."/>
            <person name="Allen A.E."/>
            <person name="Amoutzias G."/>
            <person name="Anthouard V."/>
            <person name="Artiguenave F."/>
            <person name="Aury J.M."/>
            <person name="Badger J.H."/>
            <person name="Beszteri B."/>
            <person name="Billiau K."/>
            <person name="Bonnet E."/>
            <person name="Bothwell J.H."/>
            <person name="Bowler C."/>
            <person name="Boyen C."/>
            <person name="Brownlee C."/>
            <person name="Carrano C.J."/>
            <person name="Charrier B."/>
            <person name="Cho G.Y."/>
            <person name="Coelho S.M."/>
            <person name="Collen J."/>
            <person name="Corre E."/>
            <person name="Da Silva C."/>
            <person name="Delage L."/>
            <person name="Delaroque N."/>
            <person name="Dittami S.M."/>
            <person name="Doulbeau S."/>
            <person name="Elias M."/>
            <person name="Farnham G."/>
            <person name="Gachon C.M."/>
            <person name="Gschloessl B."/>
            <person name="Heesch S."/>
            <person name="Jabbari K."/>
            <person name="Jubin C."/>
            <person name="Kawai H."/>
            <person name="Kimura K."/>
            <person name="Kloareg B."/>
            <person name="Kupper F.C."/>
            <person name="Lang D."/>
            <person name="Le Bail A."/>
            <person name="Leblanc C."/>
            <person name="Lerouge P."/>
            <person name="Lohr M."/>
            <person name="Lopez P.J."/>
            <person name="Martens C."/>
            <person name="Maumus F."/>
            <person name="Michel G."/>
            <person name="Miranda-Saavedra D."/>
            <person name="Morales J."/>
            <person name="Moreau H."/>
            <person name="Motomura T."/>
            <person name="Nagasato C."/>
            <person name="Napoli C.A."/>
            <person name="Nelson D.R."/>
            <person name="Nyvall-Collen P."/>
            <person name="Peters A.F."/>
            <person name="Pommier C."/>
            <person name="Potin P."/>
            <person name="Poulain J."/>
            <person name="Quesneville H."/>
            <person name="Read B."/>
            <person name="Rensing S.A."/>
            <person name="Ritter A."/>
            <person name="Rousvoal S."/>
            <person name="Samanta M."/>
            <person name="Samson G."/>
            <person name="Schroeder D.C."/>
            <person name="Segurens B."/>
            <person name="Strittmatter M."/>
            <person name="Tonon T."/>
            <person name="Tregear J.W."/>
            <person name="Valentin K."/>
            <person name="von Dassow P."/>
            <person name="Yamagishi T."/>
            <person name="Van de Peer Y."/>
            <person name="Wincker P."/>
        </authorList>
    </citation>
    <scope>NUCLEOTIDE SEQUENCE [LARGE SCALE GENOMIC DNA]</scope>
    <source>
        <strain evidence="3">Ec32 / CCAP1310/4</strain>
    </source>
</reference>
<evidence type="ECO:0000313" key="2">
    <source>
        <dbReference type="EMBL" id="CBN79159.1"/>
    </source>
</evidence>